<dbReference type="AlphaFoldDB" id="A0A368DT24"/>
<dbReference type="EMBL" id="QOQF01000041">
    <property type="protein sequence ID" value="RCL74982.1"/>
    <property type="molecule type" value="Genomic_DNA"/>
</dbReference>
<evidence type="ECO:0000259" key="2">
    <source>
        <dbReference type="SMART" id="SM00849"/>
    </source>
</evidence>
<feature type="domain" description="Metallo-beta-lactamase" evidence="2">
    <location>
        <begin position="16"/>
        <end position="206"/>
    </location>
</feature>
<dbReference type="GO" id="GO:0016787">
    <property type="term" value="F:hydrolase activity"/>
    <property type="evidence" value="ECO:0007669"/>
    <property type="project" value="UniProtKB-KW"/>
</dbReference>
<dbReference type="CDD" id="cd07724">
    <property type="entry name" value="POD-like_MBL-fold"/>
    <property type="match status" value="1"/>
</dbReference>
<dbReference type="Proteomes" id="UP000252132">
    <property type="component" value="Unassembled WGS sequence"/>
</dbReference>
<dbReference type="GO" id="GO:0046872">
    <property type="term" value="F:metal ion binding"/>
    <property type="evidence" value="ECO:0007669"/>
    <property type="project" value="UniProtKB-KW"/>
</dbReference>
<name>A0A368DT24_9PROT</name>
<dbReference type="Gene3D" id="3.60.15.10">
    <property type="entry name" value="Ribonuclease Z/Hydroxyacylglutathione hydrolase-like"/>
    <property type="match status" value="1"/>
</dbReference>
<dbReference type="InterPro" id="IPR036866">
    <property type="entry name" value="RibonucZ/Hydroxyglut_hydro"/>
</dbReference>
<dbReference type="SMART" id="SM00849">
    <property type="entry name" value="Lactamase_B"/>
    <property type="match status" value="1"/>
</dbReference>
<proteinExistence type="predicted"/>
<keyword evidence="1" id="KW-0479">Metal-binding</keyword>
<dbReference type="GO" id="GO:0070813">
    <property type="term" value="P:hydrogen sulfide metabolic process"/>
    <property type="evidence" value="ECO:0007669"/>
    <property type="project" value="TreeGrafter"/>
</dbReference>
<comment type="caution">
    <text evidence="3">The sequence shown here is derived from an EMBL/GenBank/DDBJ whole genome shotgun (WGS) entry which is preliminary data.</text>
</comment>
<organism evidence="3 4">
    <name type="scientific">PS1 clade bacterium</name>
    <dbReference type="NCBI Taxonomy" id="2175152"/>
    <lineage>
        <taxon>Bacteria</taxon>
        <taxon>Pseudomonadati</taxon>
        <taxon>Pseudomonadota</taxon>
        <taxon>Alphaproteobacteria</taxon>
        <taxon>PS1 clade</taxon>
    </lineage>
</organism>
<accession>A0A368DT24</accession>
<dbReference type="GO" id="GO:0050313">
    <property type="term" value="F:sulfur dioxygenase activity"/>
    <property type="evidence" value="ECO:0007669"/>
    <property type="project" value="InterPro"/>
</dbReference>
<dbReference type="PANTHER" id="PTHR43084">
    <property type="entry name" value="PERSULFIDE DIOXYGENASE ETHE1"/>
    <property type="match status" value="1"/>
</dbReference>
<gene>
    <name evidence="3" type="ORF">DBW69_06810</name>
</gene>
<evidence type="ECO:0000256" key="1">
    <source>
        <dbReference type="ARBA" id="ARBA00022723"/>
    </source>
</evidence>
<reference evidence="3 4" key="1">
    <citation type="journal article" date="2018" name="Microbiome">
        <title>Fine metagenomic profile of the Mediterranean stratified and mixed water columns revealed by assembly and recruitment.</title>
        <authorList>
            <person name="Haro-Moreno J.M."/>
            <person name="Lopez-Perez M."/>
            <person name="De La Torre J.R."/>
            <person name="Picazo A."/>
            <person name="Camacho A."/>
            <person name="Rodriguez-Valera F."/>
        </authorList>
    </citation>
    <scope>NUCLEOTIDE SEQUENCE [LARGE SCALE GENOMIC DNA]</scope>
    <source>
        <strain evidence="3">MED-G55</strain>
    </source>
</reference>
<dbReference type="SUPFAM" id="SSF56281">
    <property type="entry name" value="Metallo-hydrolase/oxidoreductase"/>
    <property type="match status" value="1"/>
</dbReference>
<dbReference type="InterPro" id="IPR051682">
    <property type="entry name" value="Mito_Persulfide_Diox"/>
</dbReference>
<protein>
    <submittedName>
        <fullName evidence="3">MBL fold metallo-hydrolase</fullName>
    </submittedName>
</protein>
<dbReference type="InterPro" id="IPR001279">
    <property type="entry name" value="Metallo-B-lactamas"/>
</dbReference>
<sequence length="290" mass="32323">MTSSPEIHAFFDMATNTISYIVRDSESQHCAIIDSVMDIDYAAGQISYAHADHLVSFINEKEWQLDWLIETHVHADHLSAAPYIQSQLGGKLGIGAGIKTVQSVFGKIFNEGTDFERDGSQFDYLFKEGDTYKIGSLEVTAIDTPGHTPACMTHLIGDAAFVGDTLFMPDGGTARADFPGGDARALYQSIHRILSLPDEMRLFMCHDYGPNGRDFMWQTTVQEQRRMNIHVRDGISEDEFVAMRQERDAALDMPKLIMPSIQVNMRAGHFPEAEKNGSIYLKVPVSGIKN</sequence>
<dbReference type="PANTHER" id="PTHR43084:SF1">
    <property type="entry name" value="PERSULFIDE DIOXYGENASE ETHE1, MITOCHONDRIAL"/>
    <property type="match status" value="1"/>
</dbReference>
<evidence type="ECO:0000313" key="4">
    <source>
        <dbReference type="Proteomes" id="UP000252132"/>
    </source>
</evidence>
<dbReference type="Pfam" id="PF00753">
    <property type="entry name" value="Lactamase_B"/>
    <property type="match status" value="1"/>
</dbReference>
<keyword evidence="3" id="KW-0378">Hydrolase</keyword>
<evidence type="ECO:0000313" key="3">
    <source>
        <dbReference type="EMBL" id="RCL74982.1"/>
    </source>
</evidence>
<dbReference type="GO" id="GO:0006749">
    <property type="term" value="P:glutathione metabolic process"/>
    <property type="evidence" value="ECO:0007669"/>
    <property type="project" value="InterPro"/>
</dbReference>
<dbReference type="InterPro" id="IPR044528">
    <property type="entry name" value="POD-like_MBL-fold"/>
</dbReference>